<dbReference type="EMBL" id="JAUBDI010000010">
    <property type="protein sequence ID" value="MDW0113771.1"/>
    <property type="molecule type" value="Genomic_DNA"/>
</dbReference>
<keyword evidence="3" id="KW-1185">Reference proteome</keyword>
<dbReference type="RefSeq" id="WP_317944328.1">
    <property type="nucleotide sequence ID" value="NZ_JAUBDI010000010.1"/>
</dbReference>
<feature type="compositionally biased region" description="Basic and acidic residues" evidence="1">
    <location>
        <begin position="104"/>
        <end position="122"/>
    </location>
</feature>
<proteinExistence type="predicted"/>
<feature type="compositionally biased region" description="Basic and acidic residues" evidence="1">
    <location>
        <begin position="57"/>
        <end position="66"/>
    </location>
</feature>
<name>A0ABU4GA43_9BACL</name>
<comment type="caution">
    <text evidence="2">The sequence shown here is derived from an EMBL/GenBank/DDBJ whole genome shotgun (WGS) entry which is preliminary data.</text>
</comment>
<reference evidence="2 3" key="1">
    <citation type="submission" date="2023-06" db="EMBL/GenBank/DDBJ databases">
        <title>Sporosarcina sp. nov., isolated from Korean traditional fermented seafood 'Jeotgal'.</title>
        <authorList>
            <person name="Yang A.I."/>
            <person name="Shin N.-R."/>
        </authorList>
    </citation>
    <scope>NUCLEOTIDE SEQUENCE [LARGE SCALE GENOMIC DNA]</scope>
    <source>
        <strain evidence="2 3">KCTC13119</strain>
    </source>
</reference>
<gene>
    <name evidence="2" type="ORF">QT711_11285</name>
</gene>
<feature type="region of interest" description="Disordered" evidence="1">
    <location>
        <begin position="103"/>
        <end position="122"/>
    </location>
</feature>
<dbReference type="Proteomes" id="UP001282284">
    <property type="component" value="Unassembled WGS sequence"/>
</dbReference>
<feature type="region of interest" description="Disordered" evidence="1">
    <location>
        <begin position="194"/>
        <end position="217"/>
    </location>
</feature>
<organism evidence="2 3">
    <name type="scientific">Sporosarcina saromensis</name>
    <dbReference type="NCBI Taxonomy" id="359365"/>
    <lineage>
        <taxon>Bacteria</taxon>
        <taxon>Bacillati</taxon>
        <taxon>Bacillota</taxon>
        <taxon>Bacilli</taxon>
        <taxon>Bacillales</taxon>
        <taxon>Caryophanaceae</taxon>
        <taxon>Sporosarcina</taxon>
    </lineage>
</organism>
<feature type="compositionally biased region" description="Gly residues" evidence="1">
    <location>
        <begin position="41"/>
        <end position="53"/>
    </location>
</feature>
<evidence type="ECO:0000313" key="2">
    <source>
        <dbReference type="EMBL" id="MDW0113771.1"/>
    </source>
</evidence>
<evidence type="ECO:0000256" key="1">
    <source>
        <dbReference type="SAM" id="MobiDB-lite"/>
    </source>
</evidence>
<protein>
    <submittedName>
        <fullName evidence="2">Scaffolding protein</fullName>
    </submittedName>
</protein>
<accession>A0ABU4GA43</accession>
<feature type="region of interest" description="Disordered" evidence="1">
    <location>
        <begin position="41"/>
        <end position="66"/>
    </location>
</feature>
<sequence>MKKLIMYLYSIIMSLFVTTKQPLLQEKPNLPLRLNIQHFAGDGGEGAEGGGEGGDGEGAKDEPFATFNTKEELNKRLGRAEKAGQKNLAKQLGFDSVEAMQEALKQKEDKSGKDEKKKDDSVDVDKVIEEKLKEVNAQAFKRLLNAEVKLVANELGFADHSDALALADLSEVTENEKGDLEGVKEALEKLAKEKPHLIKQSGSGNFGSDISRKPKDDKAHLENIAKLAQSRGVQTTTVNDPWKR</sequence>
<evidence type="ECO:0000313" key="3">
    <source>
        <dbReference type="Proteomes" id="UP001282284"/>
    </source>
</evidence>